<dbReference type="AlphaFoldDB" id="A0AAE0I9Q0"/>
<reference evidence="2" key="1">
    <citation type="journal article" date="2023" name="Mol. Phylogenet. Evol.">
        <title>Genome-scale phylogeny and comparative genomics of the fungal order Sordariales.</title>
        <authorList>
            <person name="Hensen N."/>
            <person name="Bonometti L."/>
            <person name="Westerberg I."/>
            <person name="Brannstrom I.O."/>
            <person name="Guillou S."/>
            <person name="Cros-Aarteil S."/>
            <person name="Calhoun S."/>
            <person name="Haridas S."/>
            <person name="Kuo A."/>
            <person name="Mondo S."/>
            <person name="Pangilinan J."/>
            <person name="Riley R."/>
            <person name="LaButti K."/>
            <person name="Andreopoulos B."/>
            <person name="Lipzen A."/>
            <person name="Chen C."/>
            <person name="Yan M."/>
            <person name="Daum C."/>
            <person name="Ng V."/>
            <person name="Clum A."/>
            <person name="Steindorff A."/>
            <person name="Ohm R.A."/>
            <person name="Martin F."/>
            <person name="Silar P."/>
            <person name="Natvig D.O."/>
            <person name="Lalanne C."/>
            <person name="Gautier V."/>
            <person name="Ament-Velasquez S.L."/>
            <person name="Kruys A."/>
            <person name="Hutchinson M.I."/>
            <person name="Powell A.J."/>
            <person name="Barry K."/>
            <person name="Miller A.N."/>
            <person name="Grigoriev I.V."/>
            <person name="Debuchy R."/>
            <person name="Gladieux P."/>
            <person name="Hiltunen Thoren M."/>
            <person name="Johannesson H."/>
        </authorList>
    </citation>
    <scope>NUCLEOTIDE SEQUENCE</scope>
    <source>
        <strain evidence="2">SMH4131-1</strain>
    </source>
</reference>
<evidence type="ECO:0000256" key="1">
    <source>
        <dbReference type="SAM" id="Phobius"/>
    </source>
</evidence>
<proteinExistence type="predicted"/>
<keyword evidence="1" id="KW-0812">Transmembrane</keyword>
<evidence type="ECO:0000313" key="2">
    <source>
        <dbReference type="EMBL" id="KAK3321101.1"/>
    </source>
</evidence>
<comment type="caution">
    <text evidence="2">The sequence shown here is derived from an EMBL/GenBank/DDBJ whole genome shotgun (WGS) entry which is preliminary data.</text>
</comment>
<reference evidence="2" key="2">
    <citation type="submission" date="2023-06" db="EMBL/GenBank/DDBJ databases">
        <authorList>
            <consortium name="Lawrence Berkeley National Laboratory"/>
            <person name="Haridas S."/>
            <person name="Hensen N."/>
            <person name="Bonometti L."/>
            <person name="Westerberg I."/>
            <person name="Brannstrom I.O."/>
            <person name="Guillou S."/>
            <person name="Cros-Aarteil S."/>
            <person name="Calhoun S."/>
            <person name="Kuo A."/>
            <person name="Mondo S."/>
            <person name="Pangilinan J."/>
            <person name="Riley R."/>
            <person name="Labutti K."/>
            <person name="Andreopoulos B."/>
            <person name="Lipzen A."/>
            <person name="Chen C."/>
            <person name="Yanf M."/>
            <person name="Daum C."/>
            <person name="Ng V."/>
            <person name="Clum A."/>
            <person name="Steindorff A."/>
            <person name="Ohm R."/>
            <person name="Martin F."/>
            <person name="Silar P."/>
            <person name="Natvig D."/>
            <person name="Lalanne C."/>
            <person name="Gautier V."/>
            <person name="Ament-Velasquez S.L."/>
            <person name="Kruys A."/>
            <person name="Hutchinson M.I."/>
            <person name="Powell A.J."/>
            <person name="Barry K."/>
            <person name="Miller A.N."/>
            <person name="Grigoriev I.V."/>
            <person name="Debuchy R."/>
            <person name="Gladieux P."/>
            <person name="Thoren M.H."/>
            <person name="Johannesson H."/>
        </authorList>
    </citation>
    <scope>NUCLEOTIDE SEQUENCE</scope>
    <source>
        <strain evidence="2">SMH4131-1</strain>
    </source>
</reference>
<accession>A0AAE0I9Q0</accession>
<organism evidence="2 3">
    <name type="scientific">Cercophora scortea</name>
    <dbReference type="NCBI Taxonomy" id="314031"/>
    <lineage>
        <taxon>Eukaryota</taxon>
        <taxon>Fungi</taxon>
        <taxon>Dikarya</taxon>
        <taxon>Ascomycota</taxon>
        <taxon>Pezizomycotina</taxon>
        <taxon>Sordariomycetes</taxon>
        <taxon>Sordariomycetidae</taxon>
        <taxon>Sordariales</taxon>
        <taxon>Lasiosphaeriaceae</taxon>
        <taxon>Cercophora</taxon>
    </lineage>
</organism>
<sequence>MYEIHAFFHHHILTGLIFIFFLHSSDENLYTVLAFFFFFFCSFWHLFCVPLILLQASTLAIYLFSLLFFKPCFFVVGFFKISRRVVRWLIKTKKRGWVGVGKKVSEQEQKKMRKVVLAS</sequence>
<name>A0AAE0I9Q0_9PEZI</name>
<gene>
    <name evidence="2" type="ORF">B0T19DRAFT_258361</name>
</gene>
<feature type="transmembrane region" description="Helical" evidence="1">
    <location>
        <begin position="59"/>
        <end position="79"/>
    </location>
</feature>
<dbReference type="EMBL" id="JAUEPO010000005">
    <property type="protein sequence ID" value="KAK3321101.1"/>
    <property type="molecule type" value="Genomic_DNA"/>
</dbReference>
<keyword evidence="3" id="KW-1185">Reference proteome</keyword>
<keyword evidence="1" id="KW-1133">Transmembrane helix</keyword>
<protein>
    <submittedName>
        <fullName evidence="2">Uncharacterized protein</fullName>
    </submittedName>
</protein>
<keyword evidence="1" id="KW-0472">Membrane</keyword>
<dbReference type="Proteomes" id="UP001286456">
    <property type="component" value="Unassembled WGS sequence"/>
</dbReference>
<feature type="transmembrane region" description="Helical" evidence="1">
    <location>
        <begin position="29"/>
        <end position="53"/>
    </location>
</feature>
<evidence type="ECO:0000313" key="3">
    <source>
        <dbReference type="Proteomes" id="UP001286456"/>
    </source>
</evidence>
<feature type="transmembrane region" description="Helical" evidence="1">
    <location>
        <begin position="6"/>
        <end position="22"/>
    </location>
</feature>